<feature type="transmembrane region" description="Helical" evidence="2">
    <location>
        <begin position="279"/>
        <end position="303"/>
    </location>
</feature>
<proteinExistence type="predicted"/>
<feature type="region of interest" description="Disordered" evidence="1">
    <location>
        <begin position="230"/>
        <end position="257"/>
    </location>
</feature>
<dbReference type="EMBL" id="JAHYIQ010000017">
    <property type="protein sequence ID" value="KAK1124988.1"/>
    <property type="molecule type" value="Genomic_DNA"/>
</dbReference>
<gene>
    <name evidence="3" type="ORF">K0M31_006325</name>
</gene>
<sequence>MSKFFRRIILCGCSSRSGLDGQTFVVDESVVDDGPKFAVEFPTSDQQPEDVATHFDLSSIKFIDDEETDDDANETLENVELDGFNAGRVREAWVIAVERRAKERLQRLASHWRIQPRDIQAILHQQINEAVASTSGDSTGKNVTGNQITVTLADKEPTTNAFTPKLSNGTIPKGIAKDTKDTREGKDAEKQQTCPEETKLLTPVQGGRVGERRASSPFQNGQTEVLIGELEGGPRSPRGSTSSAVNDANFLNPPDERDDQKPIYRRVLKLSIDRCMLSLLFKYTLCVCVCVSVFLLVNIFLYIESVATLQSHNVKKYSCMS</sequence>
<protein>
    <submittedName>
        <fullName evidence="3">Uncharacterized protein</fullName>
    </submittedName>
</protein>
<reference evidence="3" key="1">
    <citation type="submission" date="2021-10" db="EMBL/GenBank/DDBJ databases">
        <title>Melipona bicolor Genome sequencing and assembly.</title>
        <authorList>
            <person name="Araujo N.S."/>
            <person name="Arias M.C."/>
        </authorList>
    </citation>
    <scope>NUCLEOTIDE SEQUENCE</scope>
    <source>
        <strain evidence="3">USP_2M_L1-L4_2017</strain>
        <tissue evidence="3">Whole body</tissue>
    </source>
</reference>
<dbReference type="Proteomes" id="UP001177670">
    <property type="component" value="Unassembled WGS sequence"/>
</dbReference>
<keyword evidence="2" id="KW-0812">Transmembrane</keyword>
<keyword evidence="2" id="KW-1133">Transmembrane helix</keyword>
<feature type="compositionally biased region" description="Polar residues" evidence="1">
    <location>
        <begin position="159"/>
        <end position="170"/>
    </location>
</feature>
<comment type="caution">
    <text evidence="3">The sequence shown here is derived from an EMBL/GenBank/DDBJ whole genome shotgun (WGS) entry which is preliminary data.</text>
</comment>
<feature type="compositionally biased region" description="Basic and acidic residues" evidence="1">
    <location>
        <begin position="175"/>
        <end position="190"/>
    </location>
</feature>
<feature type="compositionally biased region" description="Low complexity" evidence="1">
    <location>
        <begin position="233"/>
        <end position="243"/>
    </location>
</feature>
<evidence type="ECO:0000256" key="1">
    <source>
        <dbReference type="SAM" id="MobiDB-lite"/>
    </source>
</evidence>
<organism evidence="3 4">
    <name type="scientific">Melipona bicolor</name>
    <dbReference type="NCBI Taxonomy" id="60889"/>
    <lineage>
        <taxon>Eukaryota</taxon>
        <taxon>Metazoa</taxon>
        <taxon>Ecdysozoa</taxon>
        <taxon>Arthropoda</taxon>
        <taxon>Hexapoda</taxon>
        <taxon>Insecta</taxon>
        <taxon>Pterygota</taxon>
        <taxon>Neoptera</taxon>
        <taxon>Endopterygota</taxon>
        <taxon>Hymenoptera</taxon>
        <taxon>Apocrita</taxon>
        <taxon>Aculeata</taxon>
        <taxon>Apoidea</taxon>
        <taxon>Anthophila</taxon>
        <taxon>Apidae</taxon>
        <taxon>Melipona</taxon>
    </lineage>
</organism>
<name>A0AA40FTE5_9HYME</name>
<keyword evidence="4" id="KW-1185">Reference proteome</keyword>
<keyword evidence="2" id="KW-0472">Membrane</keyword>
<evidence type="ECO:0000313" key="4">
    <source>
        <dbReference type="Proteomes" id="UP001177670"/>
    </source>
</evidence>
<evidence type="ECO:0000256" key="2">
    <source>
        <dbReference type="SAM" id="Phobius"/>
    </source>
</evidence>
<accession>A0AA40FTE5</accession>
<feature type="region of interest" description="Disordered" evidence="1">
    <location>
        <begin position="159"/>
        <end position="193"/>
    </location>
</feature>
<evidence type="ECO:0000313" key="3">
    <source>
        <dbReference type="EMBL" id="KAK1124988.1"/>
    </source>
</evidence>
<dbReference type="AlphaFoldDB" id="A0AA40FTE5"/>